<name>A0ABQ9V112_SAGOE</name>
<evidence type="ECO:0000256" key="9">
    <source>
        <dbReference type="SAM" id="MobiDB-lite"/>
    </source>
</evidence>
<evidence type="ECO:0000256" key="2">
    <source>
        <dbReference type="ARBA" id="ARBA00023015"/>
    </source>
</evidence>
<evidence type="ECO:0000256" key="3">
    <source>
        <dbReference type="ARBA" id="ARBA00023125"/>
    </source>
</evidence>
<dbReference type="PRINTS" id="PR00043">
    <property type="entry name" value="LEUZIPPRJUN"/>
</dbReference>
<dbReference type="PROSITE" id="PS50217">
    <property type="entry name" value="BZIP"/>
    <property type="match status" value="1"/>
</dbReference>
<feature type="compositionally biased region" description="Low complexity" evidence="9">
    <location>
        <begin position="320"/>
        <end position="329"/>
    </location>
</feature>
<dbReference type="Pfam" id="PF00170">
    <property type="entry name" value="bZIP_1"/>
    <property type="match status" value="1"/>
</dbReference>
<feature type="coiled-coil region" evidence="8">
    <location>
        <begin position="262"/>
        <end position="309"/>
    </location>
</feature>
<dbReference type="Pfam" id="PF03957">
    <property type="entry name" value="Jun"/>
    <property type="match status" value="1"/>
</dbReference>
<accession>A0ABQ9V112</accession>
<dbReference type="PROSITE" id="PS00036">
    <property type="entry name" value="BZIP_BASIC"/>
    <property type="match status" value="1"/>
</dbReference>
<keyword evidence="3" id="KW-0238">DNA-binding</keyword>
<feature type="region of interest" description="Disordered" evidence="9">
    <location>
        <begin position="317"/>
        <end position="458"/>
    </location>
</feature>
<comment type="similarity">
    <text evidence="1">Belongs to the bZIP family. Jun subfamily.</text>
</comment>
<keyword evidence="5" id="KW-0539">Nucleus</keyword>
<feature type="domain" description="BZIP" evidence="10">
    <location>
        <begin position="264"/>
        <end position="313"/>
    </location>
</feature>
<dbReference type="InterPro" id="IPR004827">
    <property type="entry name" value="bZIP"/>
</dbReference>
<dbReference type="InterPro" id="IPR050946">
    <property type="entry name" value="AP-1_TF_bZIP"/>
</dbReference>
<dbReference type="EMBL" id="JASSZA010000009">
    <property type="protein sequence ID" value="KAK2102172.1"/>
    <property type="molecule type" value="Genomic_DNA"/>
</dbReference>
<protein>
    <recommendedName>
        <fullName evidence="6">Transcription factor JunD</fullName>
    </recommendedName>
    <alternativeName>
        <fullName evidence="7">Transcription factor AP-1 subunit JunD</fullName>
    </alternativeName>
</protein>
<dbReference type="InterPro" id="IPR005643">
    <property type="entry name" value="JNK"/>
</dbReference>
<evidence type="ECO:0000256" key="4">
    <source>
        <dbReference type="ARBA" id="ARBA00023163"/>
    </source>
</evidence>
<dbReference type="CDD" id="cd14696">
    <property type="entry name" value="bZIP_Jun"/>
    <property type="match status" value="1"/>
</dbReference>
<dbReference type="Gene3D" id="1.20.5.170">
    <property type="match status" value="1"/>
</dbReference>
<keyword evidence="12" id="KW-1185">Reference proteome</keyword>
<evidence type="ECO:0000313" key="12">
    <source>
        <dbReference type="Proteomes" id="UP001266305"/>
    </source>
</evidence>
<dbReference type="SMART" id="SM00338">
    <property type="entry name" value="BRLZ"/>
    <property type="match status" value="1"/>
</dbReference>
<evidence type="ECO:0000313" key="11">
    <source>
        <dbReference type="EMBL" id="KAK2102172.1"/>
    </source>
</evidence>
<feature type="region of interest" description="Disordered" evidence="9">
    <location>
        <begin position="1"/>
        <end position="70"/>
    </location>
</feature>
<feature type="compositionally biased region" description="Low complexity" evidence="9">
    <location>
        <begin position="166"/>
        <end position="186"/>
    </location>
</feature>
<keyword evidence="8" id="KW-0175">Coiled coil</keyword>
<dbReference type="PANTHER" id="PTHR11462">
    <property type="entry name" value="JUN TRANSCRIPTION FACTOR-RELATED"/>
    <property type="match status" value="1"/>
</dbReference>
<evidence type="ECO:0000256" key="8">
    <source>
        <dbReference type="SAM" id="Coils"/>
    </source>
</evidence>
<keyword evidence="4" id="KW-0804">Transcription</keyword>
<dbReference type="InterPro" id="IPR002112">
    <property type="entry name" value="Leuzip_Jun"/>
</dbReference>
<dbReference type="PANTHER" id="PTHR11462:SF7">
    <property type="entry name" value="TRANSCRIPTION FACTOR JUND"/>
    <property type="match status" value="1"/>
</dbReference>
<dbReference type="SUPFAM" id="SSF57959">
    <property type="entry name" value="Leucine zipper domain"/>
    <property type="match status" value="1"/>
</dbReference>
<evidence type="ECO:0000256" key="5">
    <source>
        <dbReference type="ARBA" id="ARBA00023242"/>
    </source>
</evidence>
<evidence type="ECO:0000256" key="1">
    <source>
        <dbReference type="ARBA" id="ARBA00006882"/>
    </source>
</evidence>
<proteinExistence type="inferred from homology"/>
<sequence length="458" mass="47342">MRHQPPPPCHRRAGPGAGRSGRGGPRPLPPLARAGAAGEAEDGNTLRQPFDGDEALSGLGSGDSDSEDNFASLGRLFPGAAGSMMKKDAPMLSLSVQVAAALKPTTAPPPTHLRTTASPPPSSSAFIIQSNRLVITTPTSTQFLYAKEFAEGFKALEDLHKENQLGPGADAAADAAGGPSGTTAGSAPPPPPRRAGPGGGRARGATTRAAGRGGRRGAGGVATVPFAAEPVPFPPPRPPRLAALKEDPQTVPDLSLIIMDTQERIKAERKRLRNRIAASKCRNRKLKRISRLEEKVKTLKSQNTELASTASLLCDSSRKSSATSTAAASCGLSTRCTRTESARGGHARPPSPRGGLTGGGVVGARNLERVRPWGPPLPPECTQELREGAAPGDPLEGVQDSEGEPRTRQAGPPAPGGDERMSPSPRPRAASVLRAAAPCCTNPRVSPAPLYTAPRKGL</sequence>
<evidence type="ECO:0000259" key="10">
    <source>
        <dbReference type="PROSITE" id="PS50217"/>
    </source>
</evidence>
<feature type="region of interest" description="Disordered" evidence="9">
    <location>
        <begin position="103"/>
        <end position="124"/>
    </location>
</feature>
<dbReference type="InterPro" id="IPR046347">
    <property type="entry name" value="bZIP_sf"/>
</dbReference>
<evidence type="ECO:0000256" key="7">
    <source>
        <dbReference type="ARBA" id="ARBA00030589"/>
    </source>
</evidence>
<keyword evidence="2" id="KW-0805">Transcription regulation</keyword>
<reference evidence="11 12" key="1">
    <citation type="submission" date="2023-05" db="EMBL/GenBank/DDBJ databases">
        <title>B98-5 Cell Line De Novo Hybrid Assembly: An Optical Mapping Approach.</title>
        <authorList>
            <person name="Kananen K."/>
            <person name="Auerbach J.A."/>
            <person name="Kautto E."/>
            <person name="Blachly J.S."/>
        </authorList>
    </citation>
    <scope>NUCLEOTIDE SEQUENCE [LARGE SCALE GENOMIC DNA]</scope>
    <source>
        <strain evidence="11">B95-8</strain>
        <tissue evidence="11">Cell line</tissue>
    </source>
</reference>
<gene>
    <name evidence="11" type="ORF">P7K49_019839</name>
</gene>
<evidence type="ECO:0000256" key="6">
    <source>
        <dbReference type="ARBA" id="ARBA00029506"/>
    </source>
</evidence>
<feature type="region of interest" description="Disordered" evidence="9">
    <location>
        <begin position="165"/>
        <end position="221"/>
    </location>
</feature>
<feature type="compositionally biased region" description="Gly residues" evidence="9">
    <location>
        <begin position="15"/>
        <end position="24"/>
    </location>
</feature>
<comment type="caution">
    <text evidence="11">The sequence shown here is derived from an EMBL/GenBank/DDBJ whole genome shotgun (WGS) entry which is preliminary data.</text>
</comment>
<feature type="compositionally biased region" description="Basic residues" evidence="9">
    <location>
        <begin position="1"/>
        <end position="13"/>
    </location>
</feature>
<dbReference type="Proteomes" id="UP001266305">
    <property type="component" value="Unassembled WGS sequence"/>
</dbReference>
<organism evidence="11 12">
    <name type="scientific">Saguinus oedipus</name>
    <name type="common">Cotton-top tamarin</name>
    <name type="synonym">Oedipomidas oedipus</name>
    <dbReference type="NCBI Taxonomy" id="9490"/>
    <lineage>
        <taxon>Eukaryota</taxon>
        <taxon>Metazoa</taxon>
        <taxon>Chordata</taxon>
        <taxon>Craniata</taxon>
        <taxon>Vertebrata</taxon>
        <taxon>Euteleostomi</taxon>
        <taxon>Mammalia</taxon>
        <taxon>Eutheria</taxon>
        <taxon>Euarchontoglires</taxon>
        <taxon>Primates</taxon>
        <taxon>Haplorrhini</taxon>
        <taxon>Platyrrhini</taxon>
        <taxon>Cebidae</taxon>
        <taxon>Callitrichinae</taxon>
        <taxon>Saguinus</taxon>
    </lineage>
</organism>